<keyword evidence="3" id="KW-1185">Reference proteome</keyword>
<gene>
    <name evidence="2" type="ORF">TSACC_2414</name>
</gene>
<dbReference type="InParanoid" id="A0A146G4S0"/>
<dbReference type="EMBL" id="BDCO01000002">
    <property type="protein sequence ID" value="GAT32017.1"/>
    <property type="molecule type" value="Genomic_DNA"/>
</dbReference>
<dbReference type="Pfam" id="PF00534">
    <property type="entry name" value="Glycos_transf_1"/>
    <property type="match status" value="1"/>
</dbReference>
<protein>
    <submittedName>
        <fullName evidence="2">Glycosyltransferase</fullName>
    </submittedName>
</protein>
<comment type="caution">
    <text evidence="2">The sequence shown here is derived from an EMBL/GenBank/DDBJ whole genome shotgun (WGS) entry which is preliminary data.</text>
</comment>
<dbReference type="CDD" id="cd03801">
    <property type="entry name" value="GT4_PimA-like"/>
    <property type="match status" value="1"/>
</dbReference>
<name>A0A146G4S0_TERSA</name>
<dbReference type="Proteomes" id="UP000076023">
    <property type="component" value="Unassembled WGS sequence"/>
</dbReference>
<evidence type="ECO:0000313" key="2">
    <source>
        <dbReference type="EMBL" id="GAT32017.1"/>
    </source>
</evidence>
<sequence length="417" mass="46596">MSTLWHVHFTGGEKVAWALDEDLRVAREAMEGHVIPTSPAAARVIHSAYWPRLLDFGERAVRGKKLVCFADNPPVYSLTQPEFSQAAARVDLWIARTREAESQFRMLGLPVARAPYTVDATIFRPLENDGGLRRELGIDKKAFVIGNFHRDTEGTDLRRLKRQKGADILFEIAKELYQRLPNLVVLLAGPRRHWLRRRLTAAGIPFRFHGRIGPNDQDDYDRNILPRTELNRLYQALDVTVVPSRWEGGPHSLLEALFAGQAVISTPVGIARDILPSEMLFRTVDEAVSILENHAKTGSLREPAFLASRRADRENSTSALSEALVAIYQELPRGPERPMARLSSAIASSLFRVRRQLGQRQVVFPPNEQSALADRIIAKVQSRHGAAAQSAETPLGVHDPARDEQILLGAALFCQGR</sequence>
<dbReference type="AlphaFoldDB" id="A0A146G4S0"/>
<dbReference type="Gene3D" id="3.40.50.2000">
    <property type="entry name" value="Glycogen Phosphorylase B"/>
    <property type="match status" value="1"/>
</dbReference>
<dbReference type="PANTHER" id="PTHR12526:SF637">
    <property type="entry name" value="GLYCOSYLTRANSFERASE EPSF-RELATED"/>
    <property type="match status" value="1"/>
</dbReference>
<dbReference type="SUPFAM" id="SSF53756">
    <property type="entry name" value="UDP-Glycosyltransferase/glycogen phosphorylase"/>
    <property type="match status" value="1"/>
</dbReference>
<dbReference type="InterPro" id="IPR001296">
    <property type="entry name" value="Glyco_trans_1"/>
</dbReference>
<dbReference type="RefSeq" id="WP_075077877.1">
    <property type="nucleotide sequence ID" value="NZ_BDCO01000002.1"/>
</dbReference>
<dbReference type="STRING" id="690879.TSACC_2414"/>
<keyword evidence="2" id="KW-0808">Transferase</keyword>
<feature type="domain" description="Glycosyl transferase family 1" evidence="1">
    <location>
        <begin position="158"/>
        <end position="275"/>
    </location>
</feature>
<dbReference type="GO" id="GO:0016757">
    <property type="term" value="F:glycosyltransferase activity"/>
    <property type="evidence" value="ECO:0007669"/>
    <property type="project" value="InterPro"/>
</dbReference>
<dbReference type="PANTHER" id="PTHR12526">
    <property type="entry name" value="GLYCOSYLTRANSFERASE"/>
    <property type="match status" value="1"/>
</dbReference>
<organism evidence="2 3">
    <name type="scientific">Terrimicrobium sacchariphilum</name>
    <dbReference type="NCBI Taxonomy" id="690879"/>
    <lineage>
        <taxon>Bacteria</taxon>
        <taxon>Pseudomonadati</taxon>
        <taxon>Verrucomicrobiota</taxon>
        <taxon>Terrimicrobiia</taxon>
        <taxon>Terrimicrobiales</taxon>
        <taxon>Terrimicrobiaceae</taxon>
        <taxon>Terrimicrobium</taxon>
    </lineage>
</organism>
<evidence type="ECO:0000259" key="1">
    <source>
        <dbReference type="Pfam" id="PF00534"/>
    </source>
</evidence>
<evidence type="ECO:0000313" key="3">
    <source>
        <dbReference type="Proteomes" id="UP000076023"/>
    </source>
</evidence>
<accession>A0A146G4S0</accession>
<proteinExistence type="predicted"/>
<reference evidence="3" key="1">
    <citation type="journal article" date="2017" name="Genome Announc.">
        <title>Draft Genome Sequence of Terrimicrobium sacchariphilum NM-5T, a Facultative Anaerobic Soil Bacterium of the Class Spartobacteria.</title>
        <authorList>
            <person name="Qiu Y.L."/>
            <person name="Tourlousse D.M."/>
            <person name="Matsuura N."/>
            <person name="Ohashi A."/>
            <person name="Sekiguchi Y."/>
        </authorList>
    </citation>
    <scope>NUCLEOTIDE SEQUENCE [LARGE SCALE GENOMIC DNA]</scope>
    <source>
        <strain evidence="3">NM-5</strain>
    </source>
</reference>